<dbReference type="InterPro" id="IPR020904">
    <property type="entry name" value="Sc_DH/Rdtase_CS"/>
</dbReference>
<keyword evidence="4" id="KW-1185">Reference proteome</keyword>
<dbReference type="SUPFAM" id="SSF51735">
    <property type="entry name" value="NAD(P)-binding Rossmann-fold domains"/>
    <property type="match status" value="1"/>
</dbReference>
<dbReference type="GO" id="GO:0016491">
    <property type="term" value="F:oxidoreductase activity"/>
    <property type="evidence" value="ECO:0007669"/>
    <property type="project" value="UniProtKB-KW"/>
</dbReference>
<comment type="similarity">
    <text evidence="1">Belongs to the short-chain dehydrogenases/reductases (SDR) family.</text>
</comment>
<dbReference type="PRINTS" id="PR00081">
    <property type="entry name" value="GDHRDH"/>
</dbReference>
<dbReference type="InterPro" id="IPR036291">
    <property type="entry name" value="NAD(P)-bd_dom_sf"/>
</dbReference>
<evidence type="ECO:0000256" key="1">
    <source>
        <dbReference type="ARBA" id="ARBA00006484"/>
    </source>
</evidence>
<dbReference type="PRINTS" id="PR00080">
    <property type="entry name" value="SDRFAMILY"/>
</dbReference>
<dbReference type="AlphaFoldDB" id="A0A1W5ZWN9"/>
<dbReference type="PROSITE" id="PS00061">
    <property type="entry name" value="ADH_SHORT"/>
    <property type="match status" value="1"/>
</dbReference>
<evidence type="ECO:0000313" key="4">
    <source>
        <dbReference type="Proteomes" id="UP000192527"/>
    </source>
</evidence>
<dbReference type="GO" id="GO:0008206">
    <property type="term" value="P:bile acid metabolic process"/>
    <property type="evidence" value="ECO:0007669"/>
    <property type="project" value="UniProtKB-ARBA"/>
</dbReference>
<dbReference type="InterPro" id="IPR002347">
    <property type="entry name" value="SDR_fam"/>
</dbReference>
<name>A0A1W5ZWN9_9BACI</name>
<protein>
    <submittedName>
        <fullName evidence="3">Oxidoreductase</fullName>
    </submittedName>
</protein>
<proteinExistence type="inferred from homology"/>
<reference evidence="3 4" key="1">
    <citation type="submission" date="2017-04" db="EMBL/GenBank/DDBJ databases">
        <title>The whole genome sequencing and assembly of Halobacillus mangrovi strain.</title>
        <authorList>
            <person name="Lee S.-J."/>
            <person name="Park M.-K."/>
            <person name="Kim J.-Y."/>
            <person name="Lee Y.-J."/>
            <person name="Yi H."/>
            <person name="Bahn Y.-S."/>
            <person name="Kim J.F."/>
            <person name="Lee D.-W."/>
        </authorList>
    </citation>
    <scope>NUCLEOTIDE SEQUENCE [LARGE SCALE GENOMIC DNA]</scope>
    <source>
        <strain evidence="3 4">KTB 131</strain>
    </source>
</reference>
<dbReference type="Proteomes" id="UP000192527">
    <property type="component" value="Chromosome"/>
</dbReference>
<dbReference type="FunFam" id="3.40.50.720:FF:000084">
    <property type="entry name" value="Short-chain dehydrogenase reductase"/>
    <property type="match status" value="1"/>
</dbReference>
<dbReference type="KEGG" id="hmn:HM131_12905"/>
<dbReference type="RefSeq" id="WP_085030151.1">
    <property type="nucleotide sequence ID" value="NZ_CP020772.1"/>
</dbReference>
<dbReference type="PANTHER" id="PTHR24321">
    <property type="entry name" value="DEHYDROGENASES, SHORT CHAIN"/>
    <property type="match status" value="1"/>
</dbReference>
<accession>A0A1W5ZWN9</accession>
<evidence type="ECO:0000313" key="3">
    <source>
        <dbReference type="EMBL" id="ARI77690.1"/>
    </source>
</evidence>
<evidence type="ECO:0000256" key="2">
    <source>
        <dbReference type="ARBA" id="ARBA00023002"/>
    </source>
</evidence>
<sequence length="249" mass="27789">MNFEKETVLITGASNGIGRGLALSYAEQGATVIMCDIDEERGRQLVGEIRKNGKEAFFFPCDVRSPENIVNVFQKIDEQIGTLTILINNAGVSTFTSMFELEVEDWENVINTNLRSAFLFSKHASIRWKENNIQGRIVNMASTRAFMSEPDSEGYAATKGGLVALTHAMAASLSQYGIRVNSISPGWIQTNNYDQLRNMDHTQHLSNRVGKVEDIAKACMYLTDMENDFVTGENIVVDGGMTRKMIYEH</sequence>
<dbReference type="Gene3D" id="3.40.50.720">
    <property type="entry name" value="NAD(P)-binding Rossmann-like Domain"/>
    <property type="match status" value="1"/>
</dbReference>
<dbReference type="OrthoDB" id="9803333at2"/>
<gene>
    <name evidence="3" type="ORF">HM131_12905</name>
</gene>
<dbReference type="Pfam" id="PF13561">
    <property type="entry name" value="adh_short_C2"/>
    <property type="match status" value="1"/>
</dbReference>
<dbReference type="EMBL" id="CP020772">
    <property type="protein sequence ID" value="ARI77690.1"/>
    <property type="molecule type" value="Genomic_DNA"/>
</dbReference>
<organism evidence="3 4">
    <name type="scientific">Halobacillus mangrovi</name>
    <dbReference type="NCBI Taxonomy" id="402384"/>
    <lineage>
        <taxon>Bacteria</taxon>
        <taxon>Bacillati</taxon>
        <taxon>Bacillota</taxon>
        <taxon>Bacilli</taxon>
        <taxon>Bacillales</taxon>
        <taxon>Bacillaceae</taxon>
        <taxon>Halobacillus</taxon>
    </lineage>
</organism>
<keyword evidence="2" id="KW-0560">Oxidoreductase</keyword>
<dbReference type="PANTHER" id="PTHR24321:SF8">
    <property type="entry name" value="ESTRADIOL 17-BETA-DEHYDROGENASE 8-RELATED"/>
    <property type="match status" value="1"/>
</dbReference>
<dbReference type="STRING" id="402384.HM131_12905"/>